<dbReference type="InterPro" id="IPR005119">
    <property type="entry name" value="LysR_subst-bd"/>
</dbReference>
<dbReference type="OrthoDB" id="9789529at2"/>
<evidence type="ECO:0000313" key="7">
    <source>
        <dbReference type="EMBL" id="NHO38863.1"/>
    </source>
</evidence>
<reference evidence="7 9" key="3">
    <citation type="journal article" date="2020" name="Int. J. Syst. Evol. Microbiol.">
        <title>Novel acetic acid bacteria from cider fermentations: Acetobacter conturbans sp. nov. and Acetobacter fallax sp. nov.</title>
        <authorList>
            <person name="Sombolestani A.S."/>
            <person name="Cleenwerck I."/>
            <person name="Cnockaert M."/>
            <person name="Borremans W."/>
            <person name="Wieme A.D."/>
            <person name="De Vuyst L."/>
            <person name="Vandamme P."/>
        </authorList>
    </citation>
    <scope>NUCLEOTIDE SEQUENCE [LARGE SCALE GENOMIC DNA]</scope>
    <source>
        <strain evidence="7 9">LMG 23848</strain>
    </source>
</reference>
<evidence type="ECO:0000256" key="4">
    <source>
        <dbReference type="ARBA" id="ARBA00023163"/>
    </source>
</evidence>
<evidence type="ECO:0000313" key="8">
    <source>
        <dbReference type="Proteomes" id="UP000068250"/>
    </source>
</evidence>
<evidence type="ECO:0000256" key="3">
    <source>
        <dbReference type="ARBA" id="ARBA00023125"/>
    </source>
</evidence>
<evidence type="ECO:0000256" key="2">
    <source>
        <dbReference type="ARBA" id="ARBA00023015"/>
    </source>
</evidence>
<proteinExistence type="inferred from homology"/>
<organism evidence="6 8">
    <name type="scientific">Acetobacter ghanensis</name>
    <dbReference type="NCBI Taxonomy" id="431306"/>
    <lineage>
        <taxon>Bacteria</taxon>
        <taxon>Pseudomonadati</taxon>
        <taxon>Pseudomonadota</taxon>
        <taxon>Alphaproteobacteria</taxon>
        <taxon>Acetobacterales</taxon>
        <taxon>Acetobacteraceae</taxon>
        <taxon>Acetobacter</taxon>
    </lineage>
</organism>
<gene>
    <name evidence="6" type="primary">yneJ</name>
    <name evidence="6" type="ORF">AGA_2483</name>
    <name evidence="7" type="ORF">GOB80_04020</name>
</gene>
<reference evidence="8" key="1">
    <citation type="submission" date="2014-09" db="EMBL/GenBank/DDBJ databases">
        <authorList>
            <person name="Illeghems K.G."/>
        </authorList>
    </citation>
    <scope>NUCLEOTIDE SEQUENCE [LARGE SCALE GENOMIC DNA]</scope>
    <source>
        <strain evidence="8">LMG 23848T</strain>
    </source>
</reference>
<dbReference type="STRING" id="431306.AGA_2483"/>
<dbReference type="GO" id="GO:0003700">
    <property type="term" value="F:DNA-binding transcription factor activity"/>
    <property type="evidence" value="ECO:0007669"/>
    <property type="project" value="InterPro"/>
</dbReference>
<dbReference type="SUPFAM" id="SSF46785">
    <property type="entry name" value="Winged helix' DNA-binding domain"/>
    <property type="match status" value="1"/>
</dbReference>
<dbReference type="InterPro" id="IPR036390">
    <property type="entry name" value="WH_DNA-bd_sf"/>
</dbReference>
<name>A0A0U5FC66_9PROT</name>
<dbReference type="InterPro" id="IPR036388">
    <property type="entry name" value="WH-like_DNA-bd_sf"/>
</dbReference>
<keyword evidence="9" id="KW-1185">Reference proteome</keyword>
<evidence type="ECO:0000313" key="9">
    <source>
        <dbReference type="Proteomes" id="UP000657200"/>
    </source>
</evidence>
<accession>A0A0U5FC66</accession>
<keyword evidence="2" id="KW-0805">Transcription regulation</keyword>
<sequence length="287" mass="32483">MDSLKLAQLRFFCAVMEEGSIVAASRRLNCVASNVTARLRELEQVVNQPLFLREKGRLIETPAGRAFYDEAREVVRQASALEHFFEPDVPRGLLRLGALDVALRHFLPQKLPSFMQACPDVELHLLKRASYTLEQMLMAREIDLALTDGPIEHPLLESRLAFTEHLRLVAPAHVADFAQINWAETDVLLFNTDCYYRSVFENWMRRNGIVPRRVQTIESYHVIFSCVQAGLGVCCCPDVMLPVAYAQGLHVMTPPDLPEAPVYSVWRRDGTMPLLMRLVEHLSAAAV</sequence>
<dbReference type="PROSITE" id="PS50931">
    <property type="entry name" value="HTH_LYSR"/>
    <property type="match status" value="1"/>
</dbReference>
<comment type="similarity">
    <text evidence="1">Belongs to the LysR transcriptional regulatory family.</text>
</comment>
<dbReference type="InterPro" id="IPR000847">
    <property type="entry name" value="LysR_HTH_N"/>
</dbReference>
<evidence type="ECO:0000259" key="5">
    <source>
        <dbReference type="PROSITE" id="PS50931"/>
    </source>
</evidence>
<dbReference type="Gene3D" id="3.40.190.290">
    <property type="match status" value="1"/>
</dbReference>
<dbReference type="PANTHER" id="PTHR30126">
    <property type="entry name" value="HTH-TYPE TRANSCRIPTIONAL REGULATOR"/>
    <property type="match status" value="1"/>
</dbReference>
<reference evidence="6" key="2">
    <citation type="submission" date="2014-09" db="EMBL/GenBank/DDBJ databases">
        <authorList>
            <person name="Magalhaes I.L.F."/>
            <person name="Oliveira U."/>
            <person name="Santos F.R."/>
            <person name="Vidigal T.H.D.A."/>
            <person name="Brescovit A.D."/>
            <person name="Santos A.J."/>
        </authorList>
    </citation>
    <scope>NUCLEOTIDE SEQUENCE</scope>
    <source>
        <strain evidence="6">LMG 23848T</strain>
    </source>
</reference>
<dbReference type="SUPFAM" id="SSF53850">
    <property type="entry name" value="Periplasmic binding protein-like II"/>
    <property type="match status" value="1"/>
</dbReference>
<evidence type="ECO:0000256" key="1">
    <source>
        <dbReference type="ARBA" id="ARBA00009437"/>
    </source>
</evidence>
<dbReference type="Pfam" id="PF03466">
    <property type="entry name" value="LysR_substrate"/>
    <property type="match status" value="1"/>
</dbReference>
<dbReference type="Pfam" id="PF00126">
    <property type="entry name" value="HTH_1"/>
    <property type="match status" value="1"/>
</dbReference>
<dbReference type="PANTHER" id="PTHR30126:SF40">
    <property type="entry name" value="HTH-TYPE TRANSCRIPTIONAL REGULATOR GLTR"/>
    <property type="match status" value="1"/>
</dbReference>
<dbReference type="RefSeq" id="WP_059024431.1">
    <property type="nucleotide sequence ID" value="NZ_JBNZCO010000002.1"/>
</dbReference>
<dbReference type="PATRIC" id="fig|431306.5.peg.2561"/>
<dbReference type="Gene3D" id="1.10.10.10">
    <property type="entry name" value="Winged helix-like DNA-binding domain superfamily/Winged helix DNA-binding domain"/>
    <property type="match status" value="1"/>
</dbReference>
<dbReference type="Proteomes" id="UP000068250">
    <property type="component" value="Chromosome I"/>
</dbReference>
<evidence type="ECO:0000313" key="6">
    <source>
        <dbReference type="EMBL" id="CEF57169.1"/>
    </source>
</evidence>
<feature type="domain" description="HTH lysR-type" evidence="5">
    <location>
        <begin position="4"/>
        <end position="61"/>
    </location>
</feature>
<keyword evidence="4" id="KW-0804">Transcription</keyword>
<dbReference type="AlphaFoldDB" id="A0A0U5FC66"/>
<dbReference type="GO" id="GO:0000976">
    <property type="term" value="F:transcription cis-regulatory region binding"/>
    <property type="evidence" value="ECO:0007669"/>
    <property type="project" value="TreeGrafter"/>
</dbReference>
<dbReference type="Proteomes" id="UP000657200">
    <property type="component" value="Unassembled WGS sequence"/>
</dbReference>
<dbReference type="EMBL" id="LN609302">
    <property type="protein sequence ID" value="CEF57169.1"/>
    <property type="molecule type" value="Genomic_DNA"/>
</dbReference>
<dbReference type="EMBL" id="WOTE01000002">
    <property type="protein sequence ID" value="NHO38863.1"/>
    <property type="molecule type" value="Genomic_DNA"/>
</dbReference>
<keyword evidence="3" id="KW-0238">DNA-binding</keyword>
<protein>
    <submittedName>
        <fullName evidence="6 7">Transcriptional regulator</fullName>
    </submittedName>
</protein>